<dbReference type="PANTHER" id="PTHR44086:SF13">
    <property type="entry name" value="THIOSULFATE SULFURTRANSFERASE PSPE"/>
    <property type="match status" value="1"/>
</dbReference>
<evidence type="ECO:0000259" key="1">
    <source>
        <dbReference type="PROSITE" id="PS50206"/>
    </source>
</evidence>
<dbReference type="InterPro" id="IPR001763">
    <property type="entry name" value="Rhodanese-like_dom"/>
</dbReference>
<dbReference type="SMART" id="SM00450">
    <property type="entry name" value="RHOD"/>
    <property type="match status" value="1"/>
</dbReference>
<comment type="caution">
    <text evidence="2">The sequence shown here is derived from an EMBL/GenBank/DDBJ whole genome shotgun (WGS) entry which is preliminary data.</text>
</comment>
<dbReference type="Gene3D" id="3.40.250.10">
    <property type="entry name" value="Rhodanese-like domain"/>
    <property type="match status" value="1"/>
</dbReference>
<dbReference type="Proteomes" id="UP000323505">
    <property type="component" value="Unassembled WGS sequence"/>
</dbReference>
<organism evidence="2 3">
    <name type="scientific">Actinomadura decatromicini</name>
    <dbReference type="NCBI Taxonomy" id="2604572"/>
    <lineage>
        <taxon>Bacteria</taxon>
        <taxon>Bacillati</taxon>
        <taxon>Actinomycetota</taxon>
        <taxon>Actinomycetes</taxon>
        <taxon>Streptosporangiales</taxon>
        <taxon>Thermomonosporaceae</taxon>
        <taxon>Actinomadura</taxon>
    </lineage>
</organism>
<reference evidence="2 3" key="1">
    <citation type="submission" date="2019-08" db="EMBL/GenBank/DDBJ databases">
        <title>Actinomadura sp. nov. CYP1-5 isolated from mountain soil.</title>
        <authorList>
            <person name="Songsumanus A."/>
            <person name="Kuncharoen N."/>
            <person name="Kudo T."/>
            <person name="Yuki M."/>
            <person name="Igarashi Y."/>
            <person name="Tanasupawat S."/>
        </authorList>
    </citation>
    <scope>NUCLEOTIDE SEQUENCE [LARGE SCALE GENOMIC DNA]</scope>
    <source>
        <strain evidence="2 3">CYP1-5</strain>
    </source>
</reference>
<sequence length="132" mass="13772">MGTSVTDMIAHARARVRNLTVAEVSLALEGGGVTLVDLREPAEVARDGHIPGAVQVPRGMLEFRADPSSPYHGAELDPATPTILYCASGGRSALAALALQELGYTDVGHLDGGLAAWQEQGRPVTFEPPEGT</sequence>
<proteinExistence type="predicted"/>
<dbReference type="PROSITE" id="PS50206">
    <property type="entry name" value="RHODANESE_3"/>
    <property type="match status" value="1"/>
</dbReference>
<dbReference type="GO" id="GO:0004792">
    <property type="term" value="F:thiosulfate-cyanide sulfurtransferase activity"/>
    <property type="evidence" value="ECO:0007669"/>
    <property type="project" value="TreeGrafter"/>
</dbReference>
<protein>
    <submittedName>
        <fullName evidence="2">Rhodanese-like domain-containing protein</fullName>
    </submittedName>
</protein>
<dbReference type="InterPro" id="IPR036873">
    <property type="entry name" value="Rhodanese-like_dom_sf"/>
</dbReference>
<gene>
    <name evidence="2" type="ORF">FXF68_02490</name>
</gene>
<accession>A0A5D3FXM0</accession>
<evidence type="ECO:0000313" key="2">
    <source>
        <dbReference type="EMBL" id="TYK52656.1"/>
    </source>
</evidence>
<feature type="domain" description="Rhodanese" evidence="1">
    <location>
        <begin position="29"/>
        <end position="126"/>
    </location>
</feature>
<dbReference type="AlphaFoldDB" id="A0A5D3FXM0"/>
<name>A0A5D3FXM0_9ACTN</name>
<evidence type="ECO:0000313" key="3">
    <source>
        <dbReference type="Proteomes" id="UP000323505"/>
    </source>
</evidence>
<dbReference type="SUPFAM" id="SSF52821">
    <property type="entry name" value="Rhodanese/Cell cycle control phosphatase"/>
    <property type="match status" value="1"/>
</dbReference>
<keyword evidence="3" id="KW-1185">Reference proteome</keyword>
<dbReference type="Pfam" id="PF00581">
    <property type="entry name" value="Rhodanese"/>
    <property type="match status" value="1"/>
</dbReference>
<dbReference type="RefSeq" id="WP_148757257.1">
    <property type="nucleotide sequence ID" value="NZ_VSRQ01000001.1"/>
</dbReference>
<dbReference type="PANTHER" id="PTHR44086">
    <property type="entry name" value="THIOSULFATE SULFURTRANSFERASE RDL2, MITOCHONDRIAL-RELATED"/>
    <property type="match status" value="1"/>
</dbReference>
<dbReference type="EMBL" id="VSRQ01000001">
    <property type="protein sequence ID" value="TYK52656.1"/>
    <property type="molecule type" value="Genomic_DNA"/>
</dbReference>